<evidence type="ECO:0000256" key="1">
    <source>
        <dbReference type="SAM" id="MobiDB-lite"/>
    </source>
</evidence>
<protein>
    <recommendedName>
        <fullName evidence="5">PepSY domain-containing protein</fullName>
    </recommendedName>
</protein>
<proteinExistence type="predicted"/>
<organism evidence="3 4">
    <name type="scientific">Qipengyuania oceanensis</name>
    <dbReference type="NCBI Taxonomy" id="1463597"/>
    <lineage>
        <taxon>Bacteria</taxon>
        <taxon>Pseudomonadati</taxon>
        <taxon>Pseudomonadota</taxon>
        <taxon>Alphaproteobacteria</taxon>
        <taxon>Sphingomonadales</taxon>
        <taxon>Erythrobacteraceae</taxon>
        <taxon>Qipengyuania</taxon>
    </lineage>
</organism>
<dbReference type="OrthoDB" id="7510861at2"/>
<gene>
    <name evidence="3" type="ORF">GRI48_03225</name>
</gene>
<reference evidence="3 4" key="1">
    <citation type="submission" date="2019-12" db="EMBL/GenBank/DDBJ databases">
        <title>Genomic-based taxomic classification of the family Erythrobacteraceae.</title>
        <authorList>
            <person name="Xu L."/>
        </authorList>
    </citation>
    <scope>NUCLEOTIDE SEQUENCE [LARGE SCALE GENOMIC DNA]</scope>
    <source>
        <strain evidence="3 4">MCCC 1A09965</strain>
    </source>
</reference>
<feature type="signal peptide" evidence="2">
    <location>
        <begin position="1"/>
        <end position="26"/>
    </location>
</feature>
<sequence>MRLFKPTAAVISVLAAGSIAATDVAAADLPVSVAHASVATHGVFDAEAMKADDHRYYPYGYRRYRRSTAADILTGVVILGTVAAIANAASKNSRDRDERYRDRDYRYRDNDYRDRDARYRDRRGDSRYDESRGIDRAVEMCVREVERDARVDRVDSVERDGEGWEVEGRLYNGEQFSCEIGSDGRIEDIEIDGRDVAYAAPRGSGAEVDDRQWDEQRYAQARARLDRATPVPERSAQAPAYPGGPVDGDVIDEDLAASGSTGGDGRYDAHTAPDFDDA</sequence>
<dbReference type="EMBL" id="WTYN01000001">
    <property type="protein sequence ID" value="MXO62014.1"/>
    <property type="molecule type" value="Genomic_DNA"/>
</dbReference>
<evidence type="ECO:0008006" key="5">
    <source>
        <dbReference type="Google" id="ProtNLM"/>
    </source>
</evidence>
<evidence type="ECO:0000256" key="2">
    <source>
        <dbReference type="SAM" id="SignalP"/>
    </source>
</evidence>
<comment type="caution">
    <text evidence="3">The sequence shown here is derived from an EMBL/GenBank/DDBJ whole genome shotgun (WGS) entry which is preliminary data.</text>
</comment>
<dbReference type="Proteomes" id="UP000445582">
    <property type="component" value="Unassembled WGS sequence"/>
</dbReference>
<accession>A0A844YG59</accession>
<feature type="region of interest" description="Disordered" evidence="1">
    <location>
        <begin position="221"/>
        <end position="278"/>
    </location>
</feature>
<keyword evidence="4" id="KW-1185">Reference proteome</keyword>
<name>A0A844YG59_9SPHN</name>
<feature type="chain" id="PRO_5032579110" description="PepSY domain-containing protein" evidence="2">
    <location>
        <begin position="27"/>
        <end position="278"/>
    </location>
</feature>
<keyword evidence="2" id="KW-0732">Signal</keyword>
<dbReference type="RefSeq" id="WP_160671322.1">
    <property type="nucleotide sequence ID" value="NZ_WTYN01000001.1"/>
</dbReference>
<evidence type="ECO:0000313" key="3">
    <source>
        <dbReference type="EMBL" id="MXO62014.1"/>
    </source>
</evidence>
<evidence type="ECO:0000313" key="4">
    <source>
        <dbReference type="Proteomes" id="UP000445582"/>
    </source>
</evidence>
<feature type="compositionally biased region" description="Basic and acidic residues" evidence="1">
    <location>
        <begin position="265"/>
        <end position="278"/>
    </location>
</feature>
<dbReference type="AlphaFoldDB" id="A0A844YG59"/>